<dbReference type="AlphaFoldDB" id="A0A3Q2HQ31"/>
<protein>
    <submittedName>
        <fullName evidence="2">Uncharacterized protein</fullName>
    </submittedName>
</protein>
<organism evidence="2 3">
    <name type="scientific">Equus caballus</name>
    <name type="common">Horse</name>
    <dbReference type="NCBI Taxonomy" id="9796"/>
    <lineage>
        <taxon>Eukaryota</taxon>
        <taxon>Metazoa</taxon>
        <taxon>Chordata</taxon>
        <taxon>Craniata</taxon>
        <taxon>Vertebrata</taxon>
        <taxon>Euteleostomi</taxon>
        <taxon>Mammalia</taxon>
        <taxon>Eutheria</taxon>
        <taxon>Laurasiatheria</taxon>
        <taxon>Perissodactyla</taxon>
        <taxon>Equidae</taxon>
        <taxon>Equus</taxon>
    </lineage>
</organism>
<dbReference type="InParanoid" id="A0A3Q2HQ31"/>
<reference evidence="2 3" key="1">
    <citation type="journal article" date="2009" name="Science">
        <title>Genome sequence, comparative analysis, and population genetics of the domestic horse.</title>
        <authorList>
            <consortium name="Broad Institute Genome Sequencing Platform"/>
            <consortium name="Broad Institute Whole Genome Assembly Team"/>
            <person name="Wade C.M."/>
            <person name="Giulotto E."/>
            <person name="Sigurdsson S."/>
            <person name="Zoli M."/>
            <person name="Gnerre S."/>
            <person name="Imsland F."/>
            <person name="Lear T.L."/>
            <person name="Adelson D.L."/>
            <person name="Bailey E."/>
            <person name="Bellone R.R."/>
            <person name="Bloecker H."/>
            <person name="Distl O."/>
            <person name="Edgar R.C."/>
            <person name="Garber M."/>
            <person name="Leeb T."/>
            <person name="Mauceli E."/>
            <person name="MacLeod J.N."/>
            <person name="Penedo M.C.T."/>
            <person name="Raison J.M."/>
            <person name="Sharpe T."/>
            <person name="Vogel J."/>
            <person name="Andersson L."/>
            <person name="Antczak D.F."/>
            <person name="Biagi T."/>
            <person name="Binns M.M."/>
            <person name="Chowdhary B.P."/>
            <person name="Coleman S.J."/>
            <person name="Della Valle G."/>
            <person name="Fryc S."/>
            <person name="Guerin G."/>
            <person name="Hasegawa T."/>
            <person name="Hill E.W."/>
            <person name="Jurka J."/>
            <person name="Kiialainen A."/>
            <person name="Lindgren G."/>
            <person name="Liu J."/>
            <person name="Magnani E."/>
            <person name="Mickelson J.R."/>
            <person name="Murray J."/>
            <person name="Nergadze S.G."/>
            <person name="Onofrio R."/>
            <person name="Pedroni S."/>
            <person name="Piras M.F."/>
            <person name="Raudsepp T."/>
            <person name="Rocchi M."/>
            <person name="Roeed K.H."/>
            <person name="Ryder O.A."/>
            <person name="Searle S."/>
            <person name="Skow L."/>
            <person name="Swinburne J.E."/>
            <person name="Syvaenen A.C."/>
            <person name="Tozaki T."/>
            <person name="Valberg S.J."/>
            <person name="Vaudin M."/>
            <person name="White J.R."/>
            <person name="Zody M.C."/>
            <person name="Lander E.S."/>
            <person name="Lindblad-Toh K."/>
        </authorList>
    </citation>
    <scope>NUCLEOTIDE SEQUENCE [LARGE SCALE GENOMIC DNA]</scope>
    <source>
        <strain evidence="2 3">Thoroughbred</strain>
    </source>
</reference>
<evidence type="ECO:0000256" key="1">
    <source>
        <dbReference type="SAM" id="MobiDB-lite"/>
    </source>
</evidence>
<evidence type="ECO:0000313" key="3">
    <source>
        <dbReference type="Proteomes" id="UP000002281"/>
    </source>
</evidence>
<accession>A0A3Q2HQ31</accession>
<proteinExistence type="predicted"/>
<sequence>MVRTDTNAKKVSHQEAEVTQDVGLIKGVITVEAGNGRSLDPGTGSRRSQDLAAERRNHDPEAGKENCRPDLAPAQDRGTGIGVEAGVVREVEVETERREWKTMKI</sequence>
<dbReference type="Proteomes" id="UP000002281">
    <property type="component" value="Chromosome 1"/>
</dbReference>
<keyword evidence="3" id="KW-1185">Reference proteome</keyword>
<feature type="region of interest" description="Disordered" evidence="1">
    <location>
        <begin position="34"/>
        <end position="82"/>
    </location>
</feature>
<dbReference type="OMA" id="TKRESHH"/>
<dbReference type="PaxDb" id="9796-ENSECAP00000037170"/>
<reference evidence="2" key="2">
    <citation type="submission" date="2025-08" db="UniProtKB">
        <authorList>
            <consortium name="Ensembl"/>
        </authorList>
    </citation>
    <scope>IDENTIFICATION</scope>
    <source>
        <strain evidence="2">Thoroughbred</strain>
    </source>
</reference>
<feature type="compositionally biased region" description="Basic and acidic residues" evidence="1">
    <location>
        <begin position="47"/>
        <end position="68"/>
    </location>
</feature>
<reference evidence="2" key="3">
    <citation type="submission" date="2025-09" db="UniProtKB">
        <authorList>
            <consortium name="Ensembl"/>
        </authorList>
    </citation>
    <scope>IDENTIFICATION</scope>
    <source>
        <strain evidence="2">Thoroughbred</strain>
    </source>
</reference>
<dbReference type="Ensembl" id="ENSECAT00000035876.1">
    <property type="protein sequence ID" value="ENSECAP00000037170.1"/>
    <property type="gene ID" value="ENSECAG00000034460.1"/>
</dbReference>
<evidence type="ECO:0000313" key="2">
    <source>
        <dbReference type="Ensembl" id="ENSECAP00000037170.1"/>
    </source>
</evidence>
<dbReference type="GeneTree" id="ENSGT00950000184993"/>
<dbReference type="Bgee" id="ENSECAG00000034460">
    <property type="expression patterns" value="Expressed in brainstem and 14 other cell types or tissues"/>
</dbReference>
<name>A0A3Q2HQ31_HORSE</name>